<reference evidence="1" key="2">
    <citation type="journal article" date="2015" name="Fish Shellfish Immunol.">
        <title>Early steps in the European eel (Anguilla anguilla)-Vibrio vulnificus interaction in the gills: Role of the RtxA13 toxin.</title>
        <authorList>
            <person name="Callol A."/>
            <person name="Pajuelo D."/>
            <person name="Ebbesson L."/>
            <person name="Teles M."/>
            <person name="MacKenzie S."/>
            <person name="Amaro C."/>
        </authorList>
    </citation>
    <scope>NUCLEOTIDE SEQUENCE</scope>
</reference>
<proteinExistence type="predicted"/>
<name>A0A0E9PV41_ANGAN</name>
<evidence type="ECO:0000313" key="1">
    <source>
        <dbReference type="EMBL" id="JAH07955.1"/>
    </source>
</evidence>
<organism evidence="1">
    <name type="scientific">Anguilla anguilla</name>
    <name type="common">European freshwater eel</name>
    <name type="synonym">Muraena anguilla</name>
    <dbReference type="NCBI Taxonomy" id="7936"/>
    <lineage>
        <taxon>Eukaryota</taxon>
        <taxon>Metazoa</taxon>
        <taxon>Chordata</taxon>
        <taxon>Craniata</taxon>
        <taxon>Vertebrata</taxon>
        <taxon>Euteleostomi</taxon>
        <taxon>Actinopterygii</taxon>
        <taxon>Neopterygii</taxon>
        <taxon>Teleostei</taxon>
        <taxon>Anguilliformes</taxon>
        <taxon>Anguillidae</taxon>
        <taxon>Anguilla</taxon>
    </lineage>
</organism>
<dbReference type="AlphaFoldDB" id="A0A0E9PV41"/>
<sequence length="70" mass="7802">MQSAAIHRGLVTSPSQGPHIHTYGQFRVSNELFNYIFGLWEEAGVPADTGTMQTHHREALSRDSYLVPSC</sequence>
<accession>A0A0E9PV41</accession>
<reference evidence="1" key="1">
    <citation type="submission" date="2014-11" db="EMBL/GenBank/DDBJ databases">
        <authorList>
            <person name="Amaro Gonzalez C."/>
        </authorList>
    </citation>
    <scope>NUCLEOTIDE SEQUENCE</scope>
</reference>
<protein>
    <submittedName>
        <fullName evidence="1">Uncharacterized protein</fullName>
    </submittedName>
</protein>
<dbReference type="EMBL" id="GBXM01100622">
    <property type="protein sequence ID" value="JAH07955.1"/>
    <property type="molecule type" value="Transcribed_RNA"/>
</dbReference>